<evidence type="ECO:0000313" key="2">
    <source>
        <dbReference type="Proteomes" id="UP000460272"/>
    </source>
</evidence>
<accession>A0A6P2C4P8</accession>
<sequence length="84" mass="9902">MPTKITYFAFVNEFSSKERPGGVVRRTESEEGEYDEAFTRSLVWERTPLLYSFERGNRDSVFYEITEDEANQIVERIRRIVAGE</sequence>
<organism evidence="1 2">
    <name type="scientific">Trebonia kvetii</name>
    <dbReference type="NCBI Taxonomy" id="2480626"/>
    <lineage>
        <taxon>Bacteria</taxon>
        <taxon>Bacillati</taxon>
        <taxon>Actinomycetota</taxon>
        <taxon>Actinomycetes</taxon>
        <taxon>Streptosporangiales</taxon>
        <taxon>Treboniaceae</taxon>
        <taxon>Trebonia</taxon>
    </lineage>
</organism>
<dbReference type="AlphaFoldDB" id="A0A6P2C4P8"/>
<evidence type="ECO:0000313" key="1">
    <source>
        <dbReference type="EMBL" id="TVZ06402.1"/>
    </source>
</evidence>
<keyword evidence="2" id="KW-1185">Reference proteome</keyword>
<name>A0A6P2C4P8_9ACTN</name>
<comment type="caution">
    <text evidence="1">The sequence shown here is derived from an EMBL/GenBank/DDBJ whole genome shotgun (WGS) entry which is preliminary data.</text>
</comment>
<dbReference type="Proteomes" id="UP000460272">
    <property type="component" value="Unassembled WGS sequence"/>
</dbReference>
<proteinExistence type="predicted"/>
<reference evidence="1 2" key="1">
    <citation type="submission" date="2018-11" db="EMBL/GenBank/DDBJ databases">
        <title>Trebonia kvetii gen.nov., sp.nov., a novel acidophilic actinobacterium, and proposal of the new actinobacterial family Treboniaceae fam. nov.</title>
        <authorList>
            <person name="Rapoport D."/>
            <person name="Sagova-Mareckova M."/>
            <person name="Sedlacek I."/>
            <person name="Provaznik J."/>
            <person name="Kralova S."/>
            <person name="Pavlinic D."/>
            <person name="Benes V."/>
            <person name="Kopecky J."/>
        </authorList>
    </citation>
    <scope>NUCLEOTIDE SEQUENCE [LARGE SCALE GENOMIC DNA]</scope>
    <source>
        <strain evidence="1 2">15Tr583</strain>
    </source>
</reference>
<gene>
    <name evidence="1" type="ORF">EAS64_02980</name>
</gene>
<dbReference type="OrthoDB" id="3699633at2"/>
<dbReference type="RefSeq" id="WP_145851157.1">
    <property type="nucleotide sequence ID" value="NZ_RPFW01000001.1"/>
</dbReference>
<protein>
    <submittedName>
        <fullName evidence="1">Uncharacterized protein</fullName>
    </submittedName>
</protein>
<dbReference type="EMBL" id="RPFW01000001">
    <property type="protein sequence ID" value="TVZ06402.1"/>
    <property type="molecule type" value="Genomic_DNA"/>
</dbReference>